<dbReference type="RefSeq" id="WP_121978396.1">
    <property type="nucleotide sequence ID" value="NZ_JBHTLH010000011.1"/>
</dbReference>
<reference evidence="3" key="1">
    <citation type="journal article" date="2019" name="Int. J. Syst. Evol. Microbiol.">
        <title>The Global Catalogue of Microorganisms (GCM) 10K type strain sequencing project: providing services to taxonomists for standard genome sequencing and annotation.</title>
        <authorList>
            <consortium name="The Broad Institute Genomics Platform"/>
            <consortium name="The Broad Institute Genome Sequencing Center for Infectious Disease"/>
            <person name="Wu L."/>
            <person name="Ma J."/>
        </authorList>
    </citation>
    <scope>NUCLEOTIDE SEQUENCE [LARGE SCALE GENOMIC DNA]</scope>
    <source>
        <strain evidence="3">CCUG 71848</strain>
    </source>
</reference>
<evidence type="ECO:0000313" key="3">
    <source>
        <dbReference type="Proteomes" id="UP001597156"/>
    </source>
</evidence>
<keyword evidence="1" id="KW-0732">Signal</keyword>
<gene>
    <name evidence="2" type="ORF">ACFQ22_04675</name>
</gene>
<sequence length="81" mass="9200">MTKLKMATVITAVSFMFGGIAVVQPPMHAAARTTYVWIAPHHGKKYHYTRNCRGLSNAGKKVHVTLHWAKAHHYRLCGWEK</sequence>
<protein>
    <submittedName>
        <fullName evidence="2">Uncharacterized protein</fullName>
    </submittedName>
</protein>
<feature type="chain" id="PRO_5047147786" evidence="1">
    <location>
        <begin position="22"/>
        <end position="81"/>
    </location>
</feature>
<proteinExistence type="predicted"/>
<name>A0ABW3PG72_9LACO</name>
<evidence type="ECO:0000313" key="2">
    <source>
        <dbReference type="EMBL" id="MFD1124657.1"/>
    </source>
</evidence>
<organism evidence="2 3">
    <name type="scientific">Lentilactobacillus raoultii</name>
    <dbReference type="NCBI Taxonomy" id="1987503"/>
    <lineage>
        <taxon>Bacteria</taxon>
        <taxon>Bacillati</taxon>
        <taxon>Bacillota</taxon>
        <taxon>Bacilli</taxon>
        <taxon>Lactobacillales</taxon>
        <taxon>Lactobacillaceae</taxon>
        <taxon>Lentilactobacillus</taxon>
    </lineage>
</organism>
<accession>A0ABW3PG72</accession>
<dbReference type="Proteomes" id="UP001597156">
    <property type="component" value="Unassembled WGS sequence"/>
</dbReference>
<dbReference type="EMBL" id="JBHTLH010000011">
    <property type="protein sequence ID" value="MFD1124657.1"/>
    <property type="molecule type" value="Genomic_DNA"/>
</dbReference>
<evidence type="ECO:0000256" key="1">
    <source>
        <dbReference type="SAM" id="SignalP"/>
    </source>
</evidence>
<keyword evidence="3" id="KW-1185">Reference proteome</keyword>
<feature type="signal peptide" evidence="1">
    <location>
        <begin position="1"/>
        <end position="21"/>
    </location>
</feature>
<comment type="caution">
    <text evidence="2">The sequence shown here is derived from an EMBL/GenBank/DDBJ whole genome shotgun (WGS) entry which is preliminary data.</text>
</comment>